<sequence length="292" mass="32076" precursor="true">MKNLLTALALTATTFLPNCVSADEPPATGTAPLKVLLIAGGCCHDYPAQTKLLKSGIEERINAVVTIETSESSNTEARFEIYESDNWSDGYDVIIHDECSANVTEKPYVNRILAAHQNGVPAVNLHCAMHSYRWGDYRSPVEPGADNARWYEMIGVQSTAHGPKTPIDVVYSDSDHPITKGLMNWTTTDEELYNNMRVFSGASVLVKGDQMTSPNKKELKANPKAEPKKSTAVIAWTNQYGPKKTRIFSTSLGHQNETVADARYMDVVVRGLLWATDHINEDGTPSAGYAKQ</sequence>
<dbReference type="OrthoDB" id="7171409at2"/>
<evidence type="ECO:0000313" key="4">
    <source>
        <dbReference type="Proteomes" id="UP000317977"/>
    </source>
</evidence>
<dbReference type="Proteomes" id="UP000317977">
    <property type="component" value="Unassembled WGS sequence"/>
</dbReference>
<feature type="domain" description="ThuA-like" evidence="2">
    <location>
        <begin position="75"/>
        <end position="275"/>
    </location>
</feature>
<comment type="caution">
    <text evidence="3">The sequence shown here is derived from an EMBL/GenBank/DDBJ whole genome shotgun (WGS) entry which is preliminary data.</text>
</comment>
<protein>
    <submittedName>
        <fullName evidence="3">Trehalose utilization</fullName>
    </submittedName>
</protein>
<dbReference type="PANTHER" id="PTHR40469:SF2">
    <property type="entry name" value="GALACTOSE-BINDING DOMAIN-LIKE SUPERFAMILY PROTEIN"/>
    <property type="match status" value="1"/>
</dbReference>
<keyword evidence="1" id="KW-0732">Signal</keyword>
<name>A0A5C6EQA9_9BACT</name>
<evidence type="ECO:0000313" key="3">
    <source>
        <dbReference type="EMBL" id="TWU49569.1"/>
    </source>
</evidence>
<keyword evidence="4" id="KW-1185">Reference proteome</keyword>
<dbReference type="Pfam" id="PF06283">
    <property type="entry name" value="ThuA"/>
    <property type="match status" value="1"/>
</dbReference>
<dbReference type="PANTHER" id="PTHR40469">
    <property type="entry name" value="SECRETED GLYCOSYL HYDROLASE"/>
    <property type="match status" value="1"/>
</dbReference>
<dbReference type="InterPro" id="IPR029010">
    <property type="entry name" value="ThuA-like"/>
</dbReference>
<reference evidence="3 4" key="1">
    <citation type="submission" date="2019-02" db="EMBL/GenBank/DDBJ databases">
        <title>Deep-cultivation of Planctomycetes and their phenomic and genomic characterization uncovers novel biology.</title>
        <authorList>
            <person name="Wiegand S."/>
            <person name="Jogler M."/>
            <person name="Boedeker C."/>
            <person name="Pinto D."/>
            <person name="Vollmers J."/>
            <person name="Rivas-Marin E."/>
            <person name="Kohn T."/>
            <person name="Peeters S.H."/>
            <person name="Heuer A."/>
            <person name="Rast P."/>
            <person name="Oberbeckmann S."/>
            <person name="Bunk B."/>
            <person name="Jeske O."/>
            <person name="Meyerdierks A."/>
            <person name="Storesund J.E."/>
            <person name="Kallscheuer N."/>
            <person name="Luecker S."/>
            <person name="Lage O.M."/>
            <person name="Pohl T."/>
            <person name="Merkel B.J."/>
            <person name="Hornburger P."/>
            <person name="Mueller R.-W."/>
            <person name="Bruemmer F."/>
            <person name="Labrenz M."/>
            <person name="Spormann A.M."/>
            <person name="Op Den Camp H."/>
            <person name="Overmann J."/>
            <person name="Amann R."/>
            <person name="Jetten M.S.M."/>
            <person name="Mascher T."/>
            <person name="Medema M.H."/>
            <person name="Devos D.P."/>
            <person name="Kaster A.-K."/>
            <person name="Ovreas L."/>
            <person name="Rohde M."/>
            <person name="Galperin M.Y."/>
            <person name="Jogler C."/>
        </authorList>
    </citation>
    <scope>NUCLEOTIDE SEQUENCE [LARGE SCALE GENOMIC DNA]</scope>
    <source>
        <strain evidence="3 4">Poly59</strain>
    </source>
</reference>
<evidence type="ECO:0000256" key="1">
    <source>
        <dbReference type="SAM" id="SignalP"/>
    </source>
</evidence>
<gene>
    <name evidence="3" type="ORF">Poly59_41860</name>
</gene>
<dbReference type="RefSeq" id="WP_146535806.1">
    <property type="nucleotide sequence ID" value="NZ_SJPX01000004.1"/>
</dbReference>
<dbReference type="Gene3D" id="3.40.50.880">
    <property type="match status" value="1"/>
</dbReference>
<evidence type="ECO:0000259" key="2">
    <source>
        <dbReference type="Pfam" id="PF06283"/>
    </source>
</evidence>
<proteinExistence type="predicted"/>
<dbReference type="AlphaFoldDB" id="A0A5C6EQA9"/>
<dbReference type="EMBL" id="SJPX01000004">
    <property type="protein sequence ID" value="TWU49569.1"/>
    <property type="molecule type" value="Genomic_DNA"/>
</dbReference>
<dbReference type="SUPFAM" id="SSF52317">
    <property type="entry name" value="Class I glutamine amidotransferase-like"/>
    <property type="match status" value="1"/>
</dbReference>
<accession>A0A5C6EQA9</accession>
<dbReference type="InterPro" id="IPR029062">
    <property type="entry name" value="Class_I_gatase-like"/>
</dbReference>
<feature type="signal peptide" evidence="1">
    <location>
        <begin position="1"/>
        <end position="22"/>
    </location>
</feature>
<feature type="chain" id="PRO_5022701563" evidence="1">
    <location>
        <begin position="23"/>
        <end position="292"/>
    </location>
</feature>
<organism evidence="3 4">
    <name type="scientific">Rubripirellula reticaptiva</name>
    <dbReference type="NCBI Taxonomy" id="2528013"/>
    <lineage>
        <taxon>Bacteria</taxon>
        <taxon>Pseudomonadati</taxon>
        <taxon>Planctomycetota</taxon>
        <taxon>Planctomycetia</taxon>
        <taxon>Pirellulales</taxon>
        <taxon>Pirellulaceae</taxon>
        <taxon>Rubripirellula</taxon>
    </lineage>
</organism>